<organism evidence="13 14">
    <name type="scientific">Microseira wollei NIES-4236</name>
    <dbReference type="NCBI Taxonomy" id="2530354"/>
    <lineage>
        <taxon>Bacteria</taxon>
        <taxon>Bacillati</taxon>
        <taxon>Cyanobacteriota</taxon>
        <taxon>Cyanophyceae</taxon>
        <taxon>Oscillatoriophycideae</taxon>
        <taxon>Aerosakkonematales</taxon>
        <taxon>Aerosakkonemataceae</taxon>
        <taxon>Microseira</taxon>
    </lineage>
</organism>
<dbReference type="InterPro" id="IPR016156">
    <property type="entry name" value="FAD/NAD-linked_Rdtase_dimer_sf"/>
</dbReference>
<dbReference type="GO" id="GO:0034599">
    <property type="term" value="P:cellular response to oxidative stress"/>
    <property type="evidence" value="ECO:0007669"/>
    <property type="project" value="TreeGrafter"/>
</dbReference>
<gene>
    <name evidence="13" type="ORF">MiSe_19090</name>
</gene>
<evidence type="ECO:0000256" key="5">
    <source>
        <dbReference type="ARBA" id="ARBA00023157"/>
    </source>
</evidence>
<evidence type="ECO:0000313" key="13">
    <source>
        <dbReference type="EMBL" id="GET37156.1"/>
    </source>
</evidence>
<dbReference type="SUPFAM" id="SSF51905">
    <property type="entry name" value="FAD/NAD(P)-binding domain"/>
    <property type="match status" value="1"/>
</dbReference>
<dbReference type="GO" id="GO:0005829">
    <property type="term" value="C:cytosol"/>
    <property type="evidence" value="ECO:0007669"/>
    <property type="project" value="TreeGrafter"/>
</dbReference>
<keyword evidence="5" id="KW-1015">Disulfide bond</keyword>
<dbReference type="InterPro" id="IPR001100">
    <property type="entry name" value="Pyr_nuc-diS_OxRdtase"/>
</dbReference>
<dbReference type="PRINTS" id="PR00411">
    <property type="entry name" value="PNDRDTASEI"/>
</dbReference>
<keyword evidence="4 10" id="KW-0560">Oxidoreductase</keyword>
<evidence type="ECO:0000256" key="9">
    <source>
        <dbReference type="PIRSR" id="PIRSR000350-4"/>
    </source>
</evidence>
<evidence type="ECO:0000256" key="2">
    <source>
        <dbReference type="ARBA" id="ARBA00022630"/>
    </source>
</evidence>
<dbReference type="RefSeq" id="WP_226578162.1">
    <property type="nucleotide sequence ID" value="NZ_BLAY01000023.1"/>
</dbReference>
<dbReference type="InterPro" id="IPR012999">
    <property type="entry name" value="Pyr_OxRdtase_I_AS"/>
</dbReference>
<evidence type="ECO:0000256" key="1">
    <source>
        <dbReference type="ARBA" id="ARBA00007532"/>
    </source>
</evidence>
<dbReference type="Proteomes" id="UP001050975">
    <property type="component" value="Unassembled WGS sequence"/>
</dbReference>
<dbReference type="NCBIfam" id="NF004776">
    <property type="entry name" value="PRK06116.1"/>
    <property type="match status" value="1"/>
</dbReference>
<feature type="binding site" evidence="8">
    <location>
        <position position="51"/>
    </location>
    <ligand>
        <name>FAD</name>
        <dbReference type="ChEBI" id="CHEBI:57692"/>
    </ligand>
</feature>
<evidence type="ECO:0000256" key="8">
    <source>
        <dbReference type="PIRSR" id="PIRSR000350-3"/>
    </source>
</evidence>
<comment type="similarity">
    <text evidence="1 10">Belongs to the class-I pyridine nucleotide-disulfide oxidoreductase family.</text>
</comment>
<keyword evidence="8" id="KW-0520">NAD</keyword>
<proteinExistence type="inferred from homology"/>
<dbReference type="GO" id="GO:0050660">
    <property type="term" value="F:flavin adenine dinucleotide binding"/>
    <property type="evidence" value="ECO:0007669"/>
    <property type="project" value="InterPro"/>
</dbReference>
<dbReference type="PANTHER" id="PTHR42737">
    <property type="entry name" value="GLUTATHIONE REDUCTASE"/>
    <property type="match status" value="1"/>
</dbReference>
<evidence type="ECO:0000259" key="12">
    <source>
        <dbReference type="Pfam" id="PF07992"/>
    </source>
</evidence>
<accession>A0AAV3X7B6</accession>
<dbReference type="GO" id="GO:0004362">
    <property type="term" value="F:glutathione-disulfide reductase (NADPH) activity"/>
    <property type="evidence" value="ECO:0007669"/>
    <property type="project" value="TreeGrafter"/>
</dbReference>
<feature type="domain" description="Pyridine nucleotide-disulphide oxidoreductase dimerisation" evidence="11">
    <location>
        <begin position="370"/>
        <end position="476"/>
    </location>
</feature>
<dbReference type="PROSITE" id="PS00076">
    <property type="entry name" value="PYRIDINE_REDOX_1"/>
    <property type="match status" value="1"/>
</dbReference>
<name>A0AAV3X7B6_9CYAN</name>
<dbReference type="GO" id="GO:0045454">
    <property type="term" value="P:cell redox homeostasis"/>
    <property type="evidence" value="ECO:0007669"/>
    <property type="project" value="InterPro"/>
</dbReference>
<reference evidence="13" key="1">
    <citation type="submission" date="2019-10" db="EMBL/GenBank/DDBJ databases">
        <title>Draft genome sequece of Microseira wollei NIES-4236.</title>
        <authorList>
            <person name="Yamaguchi H."/>
            <person name="Suzuki S."/>
            <person name="Kawachi M."/>
        </authorList>
    </citation>
    <scope>NUCLEOTIDE SEQUENCE</scope>
    <source>
        <strain evidence="13">NIES-4236</strain>
    </source>
</reference>
<feature type="active site" description="Proton acceptor" evidence="7">
    <location>
        <position position="469"/>
    </location>
</feature>
<keyword evidence="6 10" id="KW-0676">Redox-active center</keyword>
<comment type="caution">
    <text evidence="13">The sequence shown here is derived from an EMBL/GenBank/DDBJ whole genome shotgun (WGS) entry which is preliminary data.</text>
</comment>
<feature type="binding site" evidence="8">
    <location>
        <position position="287"/>
    </location>
    <ligand>
        <name>NAD(+)</name>
        <dbReference type="ChEBI" id="CHEBI:57540"/>
    </ligand>
</feature>
<feature type="binding site" evidence="8">
    <location>
        <position position="335"/>
    </location>
    <ligand>
        <name>FAD</name>
        <dbReference type="ChEBI" id="CHEBI:57692"/>
    </ligand>
</feature>
<feature type="disulfide bond" description="Redox-active" evidence="9">
    <location>
        <begin position="42"/>
        <end position="47"/>
    </location>
</feature>
<dbReference type="EMBL" id="BLAY01000023">
    <property type="protein sequence ID" value="GET37156.1"/>
    <property type="molecule type" value="Genomic_DNA"/>
</dbReference>
<evidence type="ECO:0000256" key="3">
    <source>
        <dbReference type="ARBA" id="ARBA00022827"/>
    </source>
</evidence>
<dbReference type="AlphaFoldDB" id="A0AAV3X7B6"/>
<evidence type="ECO:0000256" key="10">
    <source>
        <dbReference type="RuleBase" id="RU003691"/>
    </source>
</evidence>
<keyword evidence="14" id="KW-1185">Reference proteome</keyword>
<dbReference type="PRINTS" id="PR00368">
    <property type="entry name" value="FADPNR"/>
</dbReference>
<evidence type="ECO:0000256" key="6">
    <source>
        <dbReference type="ARBA" id="ARBA00023284"/>
    </source>
</evidence>
<keyword evidence="3 8" id="KW-0274">FAD</keyword>
<keyword evidence="8" id="KW-0547">Nucleotide-binding</keyword>
<dbReference type="PANTHER" id="PTHR42737:SF2">
    <property type="entry name" value="GLUTATHIONE REDUCTASE"/>
    <property type="match status" value="1"/>
</dbReference>
<dbReference type="GO" id="GO:0006749">
    <property type="term" value="P:glutathione metabolic process"/>
    <property type="evidence" value="ECO:0007669"/>
    <property type="project" value="TreeGrafter"/>
</dbReference>
<dbReference type="InterPro" id="IPR004099">
    <property type="entry name" value="Pyr_nucl-diS_OxRdtase_dimer"/>
</dbReference>
<comment type="cofactor">
    <cofactor evidence="8">
        <name>FAD</name>
        <dbReference type="ChEBI" id="CHEBI:57692"/>
    </cofactor>
    <text evidence="8">Binds 1 FAD per subunit.</text>
</comment>
<dbReference type="InterPro" id="IPR046952">
    <property type="entry name" value="GSHR/TRXR-like"/>
</dbReference>
<evidence type="ECO:0000259" key="11">
    <source>
        <dbReference type="Pfam" id="PF02852"/>
    </source>
</evidence>
<keyword evidence="2 10" id="KW-0285">Flavoprotein</keyword>
<dbReference type="Gene3D" id="3.50.50.60">
    <property type="entry name" value="FAD/NAD(P)-binding domain"/>
    <property type="match status" value="2"/>
</dbReference>
<sequence length="480" mass="52206">MKFDYNLFVIGAGPGGLAAAERAAGYGARVAIAEQDLVGGTCVIRGCIPEKLMSYAASFSQLYQEGVGYGWKQPQTTFDWHQFMIAKNEEIRRLSDLHKRSLEQAGVELIQGRATFINPHTLDIRPLQKSNSKTGETPIPQEFLEKSIEGRQITAEKILIAVGGEAVKPQIPGIESAITSRELFDLKQQPKHVAVIGGNYIAVKLAGIMRMLGSFVTLIVHEDGILSDFDSDICRAVTEGMTRRVIQIINNSNLKKIEQIDKEQLHLTLSGTSPDTSIVDTVVCVTGPAPNLSGLNLEAAGVKVSKSTNCYVQVDASAVDEQNQTTQANIFAVGDCTNQFTYTPVALANARAFADNHFGNQPKTISYECVPSVVSFFPEAATVGLSEEKARQKIGNAVGCDRSEFRPLFHSLAKREEKVIIKLVIDSTTERLLGIHMVGIAAIEIVQCLALPLRMGVTKKDFDATIGIHPSVAEEFFALV</sequence>
<dbReference type="SUPFAM" id="SSF55424">
    <property type="entry name" value="FAD/NAD-linked reductases, dimerisation (C-terminal) domain"/>
    <property type="match status" value="1"/>
</dbReference>
<evidence type="ECO:0000256" key="4">
    <source>
        <dbReference type="ARBA" id="ARBA00023002"/>
    </source>
</evidence>
<dbReference type="Pfam" id="PF07992">
    <property type="entry name" value="Pyr_redox_2"/>
    <property type="match status" value="1"/>
</dbReference>
<evidence type="ECO:0000256" key="7">
    <source>
        <dbReference type="PIRSR" id="PIRSR000350-2"/>
    </source>
</evidence>
<protein>
    <submittedName>
        <fullName evidence="13">Glutathione reductase</fullName>
    </submittedName>
</protein>
<evidence type="ECO:0000313" key="14">
    <source>
        <dbReference type="Proteomes" id="UP001050975"/>
    </source>
</evidence>
<dbReference type="Pfam" id="PF02852">
    <property type="entry name" value="Pyr_redox_dim"/>
    <property type="match status" value="1"/>
</dbReference>
<dbReference type="Gene3D" id="3.30.390.30">
    <property type="match status" value="1"/>
</dbReference>
<feature type="domain" description="FAD/NAD(P)-binding" evidence="12">
    <location>
        <begin position="6"/>
        <end position="349"/>
    </location>
</feature>
<dbReference type="PIRSF" id="PIRSF000350">
    <property type="entry name" value="Mercury_reductase_MerA"/>
    <property type="match status" value="1"/>
</dbReference>
<dbReference type="InterPro" id="IPR023753">
    <property type="entry name" value="FAD/NAD-binding_dom"/>
</dbReference>
<dbReference type="InterPro" id="IPR036188">
    <property type="entry name" value="FAD/NAD-bd_sf"/>
</dbReference>